<dbReference type="Proteomes" id="UP000244855">
    <property type="component" value="Unassembled WGS sequence"/>
</dbReference>
<dbReference type="SUPFAM" id="SSF48264">
    <property type="entry name" value="Cytochrome P450"/>
    <property type="match status" value="1"/>
</dbReference>
<evidence type="ECO:0000256" key="4">
    <source>
        <dbReference type="ARBA" id="ARBA00068222"/>
    </source>
</evidence>
<evidence type="ECO:0000256" key="3">
    <source>
        <dbReference type="ARBA" id="ARBA00067672"/>
    </source>
</evidence>
<dbReference type="CDD" id="cd11060">
    <property type="entry name" value="CYP57A1-like"/>
    <property type="match status" value="1"/>
</dbReference>
<dbReference type="OrthoDB" id="3934656at2759"/>
<comment type="cofactor">
    <cofactor evidence="6">
        <name>heme</name>
        <dbReference type="ChEBI" id="CHEBI:30413"/>
    </cofactor>
</comment>
<sequence length="518" mass="59167">MAILSDLYSAKWLLFGVLIVVYGSLRYKAYRRLSQFKGPFGTGWSELWHIRALVSFRSHEWYRDATDKYGNVIRVGPNDLITNSPDLLCHMSAVRSPYTRAAWYNRATRVEPGKDHIFSLIDEDTHTKRRQKMAAGYSGKENITLEPTIDFHVQELIDLIRSKYLSSSDPNRPSKPMDLAMKIQYFTLDVISHIGFGQAFGDLKADEDVHEYISASEEGMKIMMYICALGLTPIFQWPPLARLLGPSEKDKSGHGKMMKTSRRLINERYNAQKSGKEKGSDMMASFLQRGMAKEDIFTEAWLQILAGSDTTATAIRCLMLYIVSHPRVYRTLQAEIDNAVKNGLVQNEQIISEADASTLPYLQAVIREGLRIHPAITDVVPKVVPKGGDTLVVDGVSTFFPEGTNIGYDVLGLARRKDLFGEDVDIFRPERWIFNALNDKDKQRLEIMRRTTEMIFGYGKYQCLGKPIAWMEIHKVIFELLRHFDWSIAKPATPWQSNNYIGIFLQKELWMVVTERGV</sequence>
<gene>
    <name evidence="8" type="ORF">DM02DRAFT_640212</name>
</gene>
<dbReference type="PRINTS" id="PR00385">
    <property type="entry name" value="P450"/>
</dbReference>
<evidence type="ECO:0000313" key="8">
    <source>
        <dbReference type="EMBL" id="PVI03961.1"/>
    </source>
</evidence>
<dbReference type="GO" id="GO:0004497">
    <property type="term" value="F:monooxygenase activity"/>
    <property type="evidence" value="ECO:0007669"/>
    <property type="project" value="UniProtKB-KW"/>
</dbReference>
<dbReference type="GO" id="GO:0020037">
    <property type="term" value="F:heme binding"/>
    <property type="evidence" value="ECO:0007669"/>
    <property type="project" value="InterPro"/>
</dbReference>
<keyword evidence="2" id="KW-0843">Virulence</keyword>
<evidence type="ECO:0000256" key="6">
    <source>
        <dbReference type="PIRSR" id="PIRSR602401-1"/>
    </source>
</evidence>
<evidence type="ECO:0000256" key="5">
    <source>
        <dbReference type="ARBA" id="ARBA00079990"/>
    </source>
</evidence>
<dbReference type="InterPro" id="IPR002401">
    <property type="entry name" value="Cyt_P450_E_grp-I"/>
</dbReference>
<organism evidence="8 9">
    <name type="scientific">Periconia macrospinosa</name>
    <dbReference type="NCBI Taxonomy" id="97972"/>
    <lineage>
        <taxon>Eukaryota</taxon>
        <taxon>Fungi</taxon>
        <taxon>Dikarya</taxon>
        <taxon>Ascomycota</taxon>
        <taxon>Pezizomycotina</taxon>
        <taxon>Dothideomycetes</taxon>
        <taxon>Pleosporomycetidae</taxon>
        <taxon>Pleosporales</taxon>
        <taxon>Massarineae</taxon>
        <taxon>Periconiaceae</taxon>
        <taxon>Periconia</taxon>
    </lineage>
</organism>
<dbReference type="FunFam" id="1.10.630.10:FF:000076">
    <property type="entry name" value="Cytochrome P450 monooxygenase"/>
    <property type="match status" value="1"/>
</dbReference>
<keyword evidence="9" id="KW-1185">Reference proteome</keyword>
<keyword evidence="6" id="KW-0479">Metal-binding</keyword>
<evidence type="ECO:0000256" key="2">
    <source>
        <dbReference type="ARBA" id="ARBA00023026"/>
    </source>
</evidence>
<accession>A0A2V1E0M8</accession>
<dbReference type="AlphaFoldDB" id="A0A2V1E0M8"/>
<dbReference type="EMBL" id="KZ805325">
    <property type="protein sequence ID" value="PVI03961.1"/>
    <property type="molecule type" value="Genomic_DNA"/>
</dbReference>
<dbReference type="InterPro" id="IPR001128">
    <property type="entry name" value="Cyt_P450"/>
</dbReference>
<dbReference type="PANTHER" id="PTHR24305:SF236">
    <property type="entry name" value="PISATIN DEMETHYLASE"/>
    <property type="match status" value="1"/>
</dbReference>
<dbReference type="GO" id="GO:0016705">
    <property type="term" value="F:oxidoreductase activity, acting on paired donors, with incorporation or reduction of molecular oxygen"/>
    <property type="evidence" value="ECO:0007669"/>
    <property type="project" value="InterPro"/>
</dbReference>
<dbReference type="Pfam" id="PF00067">
    <property type="entry name" value="p450"/>
    <property type="match status" value="1"/>
</dbReference>
<evidence type="ECO:0000256" key="1">
    <source>
        <dbReference type="ARBA" id="ARBA00004972"/>
    </source>
</evidence>
<protein>
    <recommendedName>
        <fullName evidence="4">Cytochrome P450 monooxygenase ABA1</fullName>
    </recommendedName>
    <alternativeName>
        <fullName evidence="5">Abscisic acid biosynthesis protein 1</fullName>
    </alternativeName>
    <alternativeName>
        <fullName evidence="3">Cytochrome P450 monooxygenase aba1</fullName>
    </alternativeName>
</protein>
<dbReference type="InterPro" id="IPR050121">
    <property type="entry name" value="Cytochrome_P450_monoxygenase"/>
</dbReference>
<keyword evidence="6" id="KW-0408">Iron</keyword>
<feature type="binding site" description="axial binding residue" evidence="6">
    <location>
        <position position="463"/>
    </location>
    <ligand>
        <name>heme</name>
        <dbReference type="ChEBI" id="CHEBI:30413"/>
    </ligand>
    <ligandPart>
        <name>Fe</name>
        <dbReference type="ChEBI" id="CHEBI:18248"/>
    </ligandPart>
</feature>
<keyword evidence="7" id="KW-1133">Transmembrane helix</keyword>
<dbReference type="PANTHER" id="PTHR24305">
    <property type="entry name" value="CYTOCHROME P450"/>
    <property type="match status" value="1"/>
</dbReference>
<dbReference type="STRING" id="97972.A0A2V1E0M8"/>
<keyword evidence="8" id="KW-0560">Oxidoreductase</keyword>
<comment type="pathway">
    <text evidence="1">Hormone biosynthesis.</text>
</comment>
<keyword evidence="6" id="KW-0349">Heme</keyword>
<dbReference type="Gene3D" id="1.10.630.10">
    <property type="entry name" value="Cytochrome P450"/>
    <property type="match status" value="1"/>
</dbReference>
<keyword evidence="8" id="KW-0503">Monooxygenase</keyword>
<evidence type="ECO:0000256" key="7">
    <source>
        <dbReference type="SAM" id="Phobius"/>
    </source>
</evidence>
<dbReference type="InterPro" id="IPR036396">
    <property type="entry name" value="Cyt_P450_sf"/>
</dbReference>
<name>A0A2V1E0M8_9PLEO</name>
<feature type="transmembrane region" description="Helical" evidence="7">
    <location>
        <begin position="12"/>
        <end position="29"/>
    </location>
</feature>
<reference evidence="8 9" key="1">
    <citation type="journal article" date="2018" name="Sci. Rep.">
        <title>Comparative genomics provides insights into the lifestyle and reveals functional heterogeneity of dark septate endophytic fungi.</title>
        <authorList>
            <person name="Knapp D.G."/>
            <person name="Nemeth J.B."/>
            <person name="Barry K."/>
            <person name="Hainaut M."/>
            <person name="Henrissat B."/>
            <person name="Johnson J."/>
            <person name="Kuo A."/>
            <person name="Lim J.H.P."/>
            <person name="Lipzen A."/>
            <person name="Nolan M."/>
            <person name="Ohm R.A."/>
            <person name="Tamas L."/>
            <person name="Grigoriev I.V."/>
            <person name="Spatafora J.W."/>
            <person name="Nagy L.G."/>
            <person name="Kovacs G.M."/>
        </authorList>
    </citation>
    <scope>NUCLEOTIDE SEQUENCE [LARGE SCALE GENOMIC DNA]</scope>
    <source>
        <strain evidence="8 9">DSE2036</strain>
    </source>
</reference>
<dbReference type="PRINTS" id="PR00463">
    <property type="entry name" value="EP450I"/>
</dbReference>
<keyword evidence="7" id="KW-0812">Transmembrane</keyword>
<keyword evidence="7" id="KW-0472">Membrane</keyword>
<evidence type="ECO:0000313" key="9">
    <source>
        <dbReference type="Proteomes" id="UP000244855"/>
    </source>
</evidence>
<dbReference type="GO" id="GO:0005506">
    <property type="term" value="F:iron ion binding"/>
    <property type="evidence" value="ECO:0007669"/>
    <property type="project" value="InterPro"/>
</dbReference>
<proteinExistence type="predicted"/>